<proteinExistence type="predicted"/>
<name>S2Z277_9CORY</name>
<dbReference type="EMBL" id="ATBY01000002">
    <property type="protein sequence ID" value="EPD70838.1"/>
    <property type="molecule type" value="Genomic_DNA"/>
</dbReference>
<organism evidence="1 2">
    <name type="scientific">Corynebacterium pyruviciproducens ATCC BAA-1742</name>
    <dbReference type="NCBI Taxonomy" id="1125779"/>
    <lineage>
        <taxon>Bacteria</taxon>
        <taxon>Bacillati</taxon>
        <taxon>Actinomycetota</taxon>
        <taxon>Actinomycetes</taxon>
        <taxon>Mycobacteriales</taxon>
        <taxon>Corynebacteriaceae</taxon>
        <taxon>Corynebacterium</taxon>
    </lineage>
</organism>
<dbReference type="HOGENOM" id="CLU_3409102_0_0_11"/>
<keyword evidence="2" id="KW-1185">Reference proteome</keyword>
<gene>
    <name evidence="1" type="ORF">HMPREF1219_00133</name>
</gene>
<sequence length="29" mass="3261">MSITNPDSLEDFTVSARFLPFVTKYGVKP</sequence>
<comment type="caution">
    <text evidence="1">The sequence shown here is derived from an EMBL/GenBank/DDBJ whole genome shotgun (WGS) entry which is preliminary data.</text>
</comment>
<reference evidence="1 2" key="1">
    <citation type="submission" date="2013-05" db="EMBL/GenBank/DDBJ databases">
        <title>The Genome Sequence of Corynebacterium pyruviciproducens 1773O (ATCC BAA-1742).</title>
        <authorList>
            <consortium name="The Broad Institute Genomics Platform"/>
            <person name="Earl A."/>
            <person name="Ward D."/>
            <person name="Feldgarden M."/>
            <person name="Gevers D."/>
            <person name="Tong J."/>
            <person name="Walker B."/>
            <person name="Young S."/>
            <person name="Zeng Q."/>
            <person name="Gargeya S."/>
            <person name="Fitzgerald M."/>
            <person name="Haas B."/>
            <person name="Abouelleil A."/>
            <person name="Allen A.W."/>
            <person name="Alvarado L."/>
            <person name="Arachchi H.M."/>
            <person name="Berlin A.M."/>
            <person name="Chapman S.B."/>
            <person name="Gainer-Dewar J."/>
            <person name="Goldberg J."/>
            <person name="Griggs A."/>
            <person name="Gujja S."/>
            <person name="Hansen M."/>
            <person name="Howarth C."/>
            <person name="Imamovic A."/>
            <person name="Ireland A."/>
            <person name="Larimer J."/>
            <person name="McCowan C."/>
            <person name="Murphy C."/>
            <person name="Pearson M."/>
            <person name="Poon T.W."/>
            <person name="Priest M."/>
            <person name="Roberts A."/>
            <person name="Saif S."/>
            <person name="Shea T."/>
            <person name="Sisk P."/>
            <person name="Sykes S."/>
            <person name="Wortman J."/>
            <person name="Nusbaum C."/>
            <person name="Birren B."/>
        </authorList>
    </citation>
    <scope>NUCLEOTIDE SEQUENCE [LARGE SCALE GENOMIC DNA]</scope>
    <source>
        <strain evidence="1 2">ATCC BAA-1742</strain>
    </source>
</reference>
<protein>
    <submittedName>
        <fullName evidence="1">Uncharacterized protein</fullName>
    </submittedName>
</protein>
<dbReference type="AlphaFoldDB" id="S2Z277"/>
<dbReference type="Proteomes" id="UP000014408">
    <property type="component" value="Unassembled WGS sequence"/>
</dbReference>
<accession>S2Z277</accession>
<evidence type="ECO:0000313" key="2">
    <source>
        <dbReference type="Proteomes" id="UP000014408"/>
    </source>
</evidence>
<evidence type="ECO:0000313" key="1">
    <source>
        <dbReference type="EMBL" id="EPD70838.1"/>
    </source>
</evidence>